<dbReference type="EMBL" id="JBHLUB010000023">
    <property type="protein sequence ID" value="MFC0581686.1"/>
    <property type="molecule type" value="Genomic_DNA"/>
</dbReference>
<evidence type="ECO:0000313" key="3">
    <source>
        <dbReference type="EMBL" id="MFC0581686.1"/>
    </source>
</evidence>
<dbReference type="InterPro" id="IPR020904">
    <property type="entry name" value="Sc_DH/Rdtase_CS"/>
</dbReference>
<dbReference type="PRINTS" id="PR00081">
    <property type="entry name" value="GDHRDH"/>
</dbReference>
<dbReference type="GO" id="GO:0016491">
    <property type="term" value="F:oxidoreductase activity"/>
    <property type="evidence" value="ECO:0007669"/>
    <property type="project" value="UniProtKB-KW"/>
</dbReference>
<dbReference type="SUPFAM" id="SSF51735">
    <property type="entry name" value="NAD(P)-binding Rossmann-fold domains"/>
    <property type="match status" value="1"/>
</dbReference>
<dbReference type="EC" id="1.1.1.-" evidence="3"/>
<dbReference type="PANTHER" id="PTHR24321">
    <property type="entry name" value="DEHYDROGENASES, SHORT CHAIN"/>
    <property type="match status" value="1"/>
</dbReference>
<evidence type="ECO:0000313" key="4">
    <source>
        <dbReference type="Proteomes" id="UP001589862"/>
    </source>
</evidence>
<sequence>MTGITENKVALVTGAGSGIGEACAIDLAREGASVVCTDLHLETAQATADQITAAGGKAIAAELNTTDAQAHKDAVKLAVDTYGALHLAVNNAGIGENPNVLADMPVEDWQNILDINLNGVFYGMQAQIPAMLEAGGGSIVNMGSIHSATAVPEHSGYAATKHALIGLTRNAAVEYSARGIRSNVVGPAYIETPLLDGLPEEAKEALVTRHPIGRLGQPEEVAYLVTFLLSDKASFITGSYHLVDGGYTAP</sequence>
<name>A0ABV6P980_9MICC</name>
<dbReference type="PRINTS" id="PR00080">
    <property type="entry name" value="SDRFAMILY"/>
</dbReference>
<keyword evidence="4" id="KW-1185">Reference proteome</keyword>
<dbReference type="RefSeq" id="WP_377458374.1">
    <property type="nucleotide sequence ID" value="NZ_JBHLUB010000023.1"/>
</dbReference>
<evidence type="ECO:0000256" key="1">
    <source>
        <dbReference type="ARBA" id="ARBA00006484"/>
    </source>
</evidence>
<dbReference type="Pfam" id="PF13561">
    <property type="entry name" value="adh_short_C2"/>
    <property type="match status" value="1"/>
</dbReference>
<comment type="similarity">
    <text evidence="1">Belongs to the short-chain dehydrogenases/reductases (SDR) family.</text>
</comment>
<proteinExistence type="inferred from homology"/>
<reference evidence="3 4" key="1">
    <citation type="submission" date="2024-09" db="EMBL/GenBank/DDBJ databases">
        <authorList>
            <person name="Sun Q."/>
            <person name="Mori K."/>
        </authorList>
    </citation>
    <scope>NUCLEOTIDE SEQUENCE [LARGE SCALE GENOMIC DNA]</scope>
    <source>
        <strain evidence="3 4">NCAIM B.02604</strain>
    </source>
</reference>
<dbReference type="InterPro" id="IPR036291">
    <property type="entry name" value="NAD(P)-bd_dom_sf"/>
</dbReference>
<dbReference type="InterPro" id="IPR002347">
    <property type="entry name" value="SDR_fam"/>
</dbReference>
<dbReference type="PANTHER" id="PTHR24321:SF8">
    <property type="entry name" value="ESTRADIOL 17-BETA-DEHYDROGENASE 8-RELATED"/>
    <property type="match status" value="1"/>
</dbReference>
<gene>
    <name evidence="3" type="ORF">ACFFFR_04715</name>
</gene>
<keyword evidence="2 3" id="KW-0560">Oxidoreductase</keyword>
<evidence type="ECO:0000256" key="2">
    <source>
        <dbReference type="ARBA" id="ARBA00023002"/>
    </source>
</evidence>
<dbReference type="Proteomes" id="UP001589862">
    <property type="component" value="Unassembled WGS sequence"/>
</dbReference>
<organism evidence="3 4">
    <name type="scientific">Micrococcoides hystricis</name>
    <dbReference type="NCBI Taxonomy" id="1572761"/>
    <lineage>
        <taxon>Bacteria</taxon>
        <taxon>Bacillati</taxon>
        <taxon>Actinomycetota</taxon>
        <taxon>Actinomycetes</taxon>
        <taxon>Micrococcales</taxon>
        <taxon>Micrococcaceae</taxon>
        <taxon>Micrococcoides</taxon>
    </lineage>
</organism>
<accession>A0ABV6P980</accession>
<protein>
    <submittedName>
        <fullName evidence="3">SDR family NAD(P)-dependent oxidoreductase</fullName>
        <ecNumber evidence="3">1.1.1.-</ecNumber>
    </submittedName>
</protein>
<comment type="caution">
    <text evidence="3">The sequence shown here is derived from an EMBL/GenBank/DDBJ whole genome shotgun (WGS) entry which is preliminary data.</text>
</comment>
<dbReference type="NCBIfam" id="NF005559">
    <property type="entry name" value="PRK07231.1"/>
    <property type="match status" value="1"/>
</dbReference>
<dbReference type="Gene3D" id="3.40.50.720">
    <property type="entry name" value="NAD(P)-binding Rossmann-like Domain"/>
    <property type="match status" value="1"/>
</dbReference>
<dbReference type="PROSITE" id="PS00061">
    <property type="entry name" value="ADH_SHORT"/>
    <property type="match status" value="1"/>
</dbReference>